<dbReference type="GO" id="GO:0016853">
    <property type="term" value="F:isomerase activity"/>
    <property type="evidence" value="ECO:0007669"/>
    <property type="project" value="UniProtKB-KW"/>
</dbReference>
<gene>
    <name evidence="3" type="ORF">WG219_13775</name>
</gene>
<accession>A0ABZ2RJV9</accession>
<reference evidence="3 4" key="1">
    <citation type="submission" date="2024-03" db="EMBL/GenBank/DDBJ databases">
        <title>Complete genome of BD2.</title>
        <authorList>
            <person name="Cao G."/>
        </authorList>
    </citation>
    <scope>NUCLEOTIDE SEQUENCE [LARGE SCALE GENOMIC DNA]</scope>
    <source>
        <strain evidence="3 4">BD2</strain>
    </source>
</reference>
<keyword evidence="4" id="KW-1185">Reference proteome</keyword>
<protein>
    <submittedName>
        <fullName evidence="3">Chalcone isomerase family protein</fullName>
    </submittedName>
</protein>
<evidence type="ECO:0000313" key="4">
    <source>
        <dbReference type="Proteomes" id="UP001476583"/>
    </source>
</evidence>
<feature type="chain" id="PRO_5046174541" evidence="1">
    <location>
        <begin position="24"/>
        <end position="180"/>
    </location>
</feature>
<feature type="signal peptide" evidence="1">
    <location>
        <begin position="1"/>
        <end position="23"/>
    </location>
</feature>
<dbReference type="Pfam" id="PF16036">
    <property type="entry name" value="Chalcone_3"/>
    <property type="match status" value="1"/>
</dbReference>
<dbReference type="Proteomes" id="UP001476583">
    <property type="component" value="Chromosome"/>
</dbReference>
<name>A0ABZ2RJV9_ECTME</name>
<keyword evidence="3" id="KW-0413">Isomerase</keyword>
<dbReference type="InterPro" id="IPR016087">
    <property type="entry name" value="Chalcone_isomerase"/>
</dbReference>
<dbReference type="EMBL" id="CP148074">
    <property type="protein sequence ID" value="WXL24394.1"/>
    <property type="molecule type" value="Genomic_DNA"/>
</dbReference>
<sequence>MPRISCLLQMLLATLLICTQAQASWREAIPDSRLIGSGELRMFGFSIYKAELWSDAGSADSLLSFQEPFALQLTYSRSISADDLVATSIKEIRRIQGSVVDPAQLDRWALEMQQAFVDVAEGERITGVFLPGRGARFYAGDAFRHGVSDQAFARAFFSIWLDAQTRTPELRARLIGAIEP</sequence>
<evidence type="ECO:0000259" key="2">
    <source>
        <dbReference type="Pfam" id="PF16036"/>
    </source>
</evidence>
<keyword evidence="1" id="KW-0732">Signal</keyword>
<feature type="domain" description="Chalcone isomerase" evidence="2">
    <location>
        <begin position="34"/>
        <end position="176"/>
    </location>
</feature>
<evidence type="ECO:0000313" key="3">
    <source>
        <dbReference type="EMBL" id="WXL24394.1"/>
    </source>
</evidence>
<organism evidence="3 4">
    <name type="scientific">Ectopseudomonas mendocina</name>
    <name type="common">Pseudomonas mendocina</name>
    <dbReference type="NCBI Taxonomy" id="300"/>
    <lineage>
        <taxon>Bacteria</taxon>
        <taxon>Pseudomonadati</taxon>
        <taxon>Pseudomonadota</taxon>
        <taxon>Gammaproteobacteria</taxon>
        <taxon>Pseudomonadales</taxon>
        <taxon>Pseudomonadaceae</taxon>
        <taxon>Ectopseudomonas</taxon>
    </lineage>
</organism>
<evidence type="ECO:0000256" key="1">
    <source>
        <dbReference type="SAM" id="SignalP"/>
    </source>
</evidence>
<proteinExistence type="predicted"/>